<evidence type="ECO:0000256" key="6">
    <source>
        <dbReference type="PIRSR" id="PIRSR600760-2"/>
    </source>
</evidence>
<dbReference type="GO" id="GO:0006020">
    <property type="term" value="P:inositol metabolic process"/>
    <property type="evidence" value="ECO:0007669"/>
    <property type="project" value="TreeGrafter"/>
</dbReference>
<dbReference type="EC" id="3.1.3.25" evidence="7"/>
<comment type="similarity">
    <text evidence="7">Belongs to the inositol monophosphatase superfamily.</text>
</comment>
<keyword evidence="9" id="KW-1185">Reference proteome</keyword>
<dbReference type="Proteomes" id="UP000198863">
    <property type="component" value="Unassembled WGS sequence"/>
</dbReference>
<dbReference type="GO" id="GO:0007165">
    <property type="term" value="P:signal transduction"/>
    <property type="evidence" value="ECO:0007669"/>
    <property type="project" value="TreeGrafter"/>
</dbReference>
<accession>A0A1G7T662</accession>
<dbReference type="SUPFAM" id="SSF56655">
    <property type="entry name" value="Carbohydrate phosphatase"/>
    <property type="match status" value="1"/>
</dbReference>
<dbReference type="EMBL" id="FNCF01000003">
    <property type="protein sequence ID" value="SDG30857.1"/>
    <property type="molecule type" value="Genomic_DNA"/>
</dbReference>
<evidence type="ECO:0000256" key="3">
    <source>
        <dbReference type="ARBA" id="ARBA00022723"/>
    </source>
</evidence>
<name>A0A1G7T662_9ACTN</name>
<dbReference type="CDD" id="cd01639">
    <property type="entry name" value="IMPase"/>
    <property type="match status" value="1"/>
</dbReference>
<dbReference type="InterPro" id="IPR020583">
    <property type="entry name" value="Inositol_monoP_metal-BS"/>
</dbReference>
<organism evidence="8 9">
    <name type="scientific">Klenkia brasiliensis</name>
    <dbReference type="NCBI Taxonomy" id="333142"/>
    <lineage>
        <taxon>Bacteria</taxon>
        <taxon>Bacillati</taxon>
        <taxon>Actinomycetota</taxon>
        <taxon>Actinomycetes</taxon>
        <taxon>Geodermatophilales</taxon>
        <taxon>Geodermatophilaceae</taxon>
        <taxon>Klenkia</taxon>
    </lineage>
</organism>
<evidence type="ECO:0000313" key="8">
    <source>
        <dbReference type="EMBL" id="SDG30857.1"/>
    </source>
</evidence>
<comment type="cofactor">
    <cofactor evidence="2 6 7">
        <name>Mg(2+)</name>
        <dbReference type="ChEBI" id="CHEBI:18420"/>
    </cofactor>
</comment>
<feature type="binding site" evidence="6">
    <location>
        <position position="222"/>
    </location>
    <ligand>
        <name>Mg(2+)</name>
        <dbReference type="ChEBI" id="CHEBI:18420"/>
        <label>1</label>
        <note>catalytic</note>
    </ligand>
</feature>
<dbReference type="InterPro" id="IPR033942">
    <property type="entry name" value="IMPase"/>
</dbReference>
<dbReference type="Gene3D" id="3.40.190.80">
    <property type="match status" value="1"/>
</dbReference>
<dbReference type="PANTHER" id="PTHR20854:SF4">
    <property type="entry name" value="INOSITOL-1-MONOPHOSPHATASE-RELATED"/>
    <property type="match status" value="1"/>
</dbReference>
<protein>
    <recommendedName>
        <fullName evidence="7">Inositol-1-monophosphatase</fullName>
        <ecNumber evidence="7">3.1.3.25</ecNumber>
    </recommendedName>
</protein>
<keyword evidence="4 7" id="KW-0378">Hydrolase</keyword>
<evidence type="ECO:0000256" key="4">
    <source>
        <dbReference type="ARBA" id="ARBA00022801"/>
    </source>
</evidence>
<evidence type="ECO:0000256" key="2">
    <source>
        <dbReference type="ARBA" id="ARBA00001946"/>
    </source>
</evidence>
<feature type="binding site" evidence="6">
    <location>
        <position position="94"/>
    </location>
    <ligand>
        <name>Mg(2+)</name>
        <dbReference type="ChEBI" id="CHEBI:18420"/>
        <label>1</label>
        <note>catalytic</note>
    </ligand>
</feature>
<evidence type="ECO:0000256" key="7">
    <source>
        <dbReference type="RuleBase" id="RU364068"/>
    </source>
</evidence>
<feature type="binding site" evidence="6">
    <location>
        <position position="75"/>
    </location>
    <ligand>
        <name>Mg(2+)</name>
        <dbReference type="ChEBI" id="CHEBI:18420"/>
        <label>1</label>
        <note>catalytic</note>
    </ligand>
</feature>
<dbReference type="RefSeq" id="WP_091062586.1">
    <property type="nucleotide sequence ID" value="NZ_FNCF01000003.1"/>
</dbReference>
<evidence type="ECO:0000313" key="9">
    <source>
        <dbReference type="Proteomes" id="UP000198863"/>
    </source>
</evidence>
<dbReference type="PRINTS" id="PR00377">
    <property type="entry name" value="IMPHPHTASES"/>
</dbReference>
<feature type="binding site" evidence="6">
    <location>
        <position position="91"/>
    </location>
    <ligand>
        <name>Mg(2+)</name>
        <dbReference type="ChEBI" id="CHEBI:18420"/>
        <label>1</label>
        <note>catalytic</note>
    </ligand>
</feature>
<gene>
    <name evidence="8" type="ORF">SAMN05660324_2329</name>
</gene>
<dbReference type="OrthoDB" id="9772456at2"/>
<dbReference type="Gene3D" id="3.30.540.10">
    <property type="entry name" value="Fructose-1,6-Bisphosphatase, subunit A, domain 1"/>
    <property type="match status" value="1"/>
</dbReference>
<keyword evidence="3 6" id="KW-0479">Metal-binding</keyword>
<evidence type="ECO:0000256" key="5">
    <source>
        <dbReference type="ARBA" id="ARBA00022842"/>
    </source>
</evidence>
<proteinExistence type="inferred from homology"/>
<evidence type="ECO:0000256" key="1">
    <source>
        <dbReference type="ARBA" id="ARBA00001033"/>
    </source>
</evidence>
<dbReference type="PROSITE" id="PS00629">
    <property type="entry name" value="IMP_1"/>
    <property type="match status" value="1"/>
</dbReference>
<keyword evidence="5 6" id="KW-0460">Magnesium</keyword>
<dbReference type="GO" id="GO:0046872">
    <property type="term" value="F:metal ion binding"/>
    <property type="evidence" value="ECO:0007669"/>
    <property type="project" value="UniProtKB-KW"/>
</dbReference>
<dbReference type="GO" id="GO:0008934">
    <property type="term" value="F:inositol monophosphate 1-phosphatase activity"/>
    <property type="evidence" value="ECO:0007669"/>
    <property type="project" value="InterPro"/>
</dbReference>
<reference evidence="9" key="1">
    <citation type="submission" date="2016-10" db="EMBL/GenBank/DDBJ databases">
        <authorList>
            <person name="Varghese N."/>
            <person name="Submissions S."/>
        </authorList>
    </citation>
    <scope>NUCLEOTIDE SEQUENCE [LARGE SCALE GENOMIC DNA]</scope>
    <source>
        <strain evidence="9">DSM 44526</strain>
    </source>
</reference>
<sequence length="271" mass="28128">MTSDVRPDPAELLDLALATAREAAALVADGRARAADDVQSKTTTVDVVTAVDKASEQLVVDRLLSARPDDGVLGEEGASRPGTSGVRWVVDPIDGTVNFLYGLGSYAVCIAAEVDGVPTVGVVADVPTGEVYAAVLGGGAWVESGGGRTPLRCSAPASLEVTLVGTGFAYDRGIRTWQGEVLARLLPEVRDVRRWGSAAVEICLAAAGRIDAFYQLDLKPWDFTAACLVAAEAGLEVQVTTGQRMADPLVTAAPAGIAEDFRALVARAHTP</sequence>
<dbReference type="AlphaFoldDB" id="A0A1G7T662"/>
<dbReference type="Pfam" id="PF00459">
    <property type="entry name" value="Inositol_P"/>
    <property type="match status" value="1"/>
</dbReference>
<comment type="catalytic activity">
    <reaction evidence="1 7">
        <text>a myo-inositol phosphate + H2O = myo-inositol + phosphate</text>
        <dbReference type="Rhea" id="RHEA:24056"/>
        <dbReference type="ChEBI" id="CHEBI:15377"/>
        <dbReference type="ChEBI" id="CHEBI:17268"/>
        <dbReference type="ChEBI" id="CHEBI:43474"/>
        <dbReference type="ChEBI" id="CHEBI:84139"/>
        <dbReference type="EC" id="3.1.3.25"/>
    </reaction>
</comment>
<dbReference type="PANTHER" id="PTHR20854">
    <property type="entry name" value="INOSITOL MONOPHOSPHATASE"/>
    <property type="match status" value="1"/>
</dbReference>
<dbReference type="InterPro" id="IPR000760">
    <property type="entry name" value="Inositol_monophosphatase-like"/>
</dbReference>
<feature type="binding site" evidence="6">
    <location>
        <position position="93"/>
    </location>
    <ligand>
        <name>Mg(2+)</name>
        <dbReference type="ChEBI" id="CHEBI:18420"/>
        <label>2</label>
    </ligand>
</feature>